<dbReference type="EMBL" id="JARKIK010000005">
    <property type="protein sequence ID" value="KAK8751804.1"/>
    <property type="molecule type" value="Genomic_DNA"/>
</dbReference>
<dbReference type="EMBL" id="JARKIK010000005">
    <property type="protein sequence ID" value="KAK8751799.1"/>
    <property type="molecule type" value="Genomic_DNA"/>
</dbReference>
<dbReference type="Pfam" id="PF12859">
    <property type="entry name" value="ANAPC1"/>
    <property type="match status" value="1"/>
</dbReference>
<dbReference type="InterPro" id="IPR049255">
    <property type="entry name" value="Apc1_N"/>
</dbReference>
<keyword evidence="4" id="KW-0498">Mitosis</keyword>
<dbReference type="PANTHER" id="PTHR12827:SF3">
    <property type="entry name" value="ANAPHASE-PROMOTING COMPLEX SUBUNIT 1"/>
    <property type="match status" value="1"/>
</dbReference>
<keyword evidence="3" id="KW-0677">Repeat</keyword>
<dbReference type="InterPro" id="IPR011989">
    <property type="entry name" value="ARM-like"/>
</dbReference>
<reference evidence="11 12" key="1">
    <citation type="journal article" date="2024" name="BMC Genomics">
        <title>Genome assembly of redclaw crayfish (Cherax quadricarinatus) provides insights into its immune adaptation and hypoxia tolerance.</title>
        <authorList>
            <person name="Liu Z."/>
            <person name="Zheng J."/>
            <person name="Li H."/>
            <person name="Fang K."/>
            <person name="Wang S."/>
            <person name="He J."/>
            <person name="Zhou D."/>
            <person name="Weng S."/>
            <person name="Chi M."/>
            <person name="Gu Z."/>
            <person name="He J."/>
            <person name="Li F."/>
            <person name="Wang M."/>
        </authorList>
    </citation>
    <scope>NUCLEOTIDE SEQUENCE [LARGE SCALE GENOMIC DNA]</scope>
    <source>
        <strain evidence="11">ZL_2023a</strain>
    </source>
</reference>
<evidence type="ECO:0000256" key="1">
    <source>
        <dbReference type="ARBA" id="ARBA00010547"/>
    </source>
</evidence>
<feature type="domain" description="Anaphase-promoting complex subunit 1 C-terminal" evidence="8">
    <location>
        <begin position="1822"/>
        <end position="1952"/>
    </location>
</feature>
<organism evidence="11 12">
    <name type="scientific">Cherax quadricarinatus</name>
    <name type="common">Australian red claw crayfish</name>
    <dbReference type="NCBI Taxonomy" id="27406"/>
    <lineage>
        <taxon>Eukaryota</taxon>
        <taxon>Metazoa</taxon>
        <taxon>Ecdysozoa</taxon>
        <taxon>Arthropoda</taxon>
        <taxon>Crustacea</taxon>
        <taxon>Multicrustacea</taxon>
        <taxon>Malacostraca</taxon>
        <taxon>Eumalacostraca</taxon>
        <taxon>Eucarida</taxon>
        <taxon>Decapoda</taxon>
        <taxon>Pleocyemata</taxon>
        <taxon>Astacidea</taxon>
        <taxon>Parastacoidea</taxon>
        <taxon>Parastacidae</taxon>
        <taxon>Cherax</taxon>
    </lineage>
</organism>
<feature type="region of interest" description="Disordered" evidence="6">
    <location>
        <begin position="1797"/>
        <end position="1816"/>
    </location>
</feature>
<proteinExistence type="inferred from homology"/>
<evidence type="ECO:0000256" key="5">
    <source>
        <dbReference type="ARBA" id="ARBA00023306"/>
    </source>
</evidence>
<dbReference type="GO" id="GO:0005680">
    <property type="term" value="C:anaphase-promoting complex"/>
    <property type="evidence" value="ECO:0007669"/>
    <property type="project" value="InterPro"/>
</dbReference>
<feature type="compositionally biased region" description="Basic and acidic residues" evidence="6">
    <location>
        <begin position="985"/>
        <end position="1014"/>
    </location>
</feature>
<dbReference type="GO" id="GO:0070979">
    <property type="term" value="P:protein K11-linked ubiquitination"/>
    <property type="evidence" value="ECO:0007669"/>
    <property type="project" value="TreeGrafter"/>
</dbReference>
<dbReference type="InterPro" id="IPR041221">
    <property type="entry name" value="APC1_C"/>
</dbReference>
<evidence type="ECO:0000259" key="8">
    <source>
        <dbReference type="Pfam" id="PF18122"/>
    </source>
</evidence>
<dbReference type="GO" id="GO:0031145">
    <property type="term" value="P:anaphase-promoting complex-dependent catabolic process"/>
    <property type="evidence" value="ECO:0007669"/>
    <property type="project" value="TreeGrafter"/>
</dbReference>
<feature type="region of interest" description="Disordered" evidence="6">
    <location>
        <begin position="985"/>
        <end position="1027"/>
    </location>
</feature>
<feature type="region of interest" description="Disordered" evidence="6">
    <location>
        <begin position="361"/>
        <end position="394"/>
    </location>
</feature>
<evidence type="ECO:0000256" key="6">
    <source>
        <dbReference type="SAM" id="MobiDB-lite"/>
    </source>
</evidence>
<evidence type="ECO:0000259" key="7">
    <source>
        <dbReference type="Pfam" id="PF12859"/>
    </source>
</evidence>
<dbReference type="GO" id="GO:0060090">
    <property type="term" value="F:molecular adaptor activity"/>
    <property type="evidence" value="ECO:0007669"/>
    <property type="project" value="TreeGrafter"/>
</dbReference>
<feature type="domain" description="Anaphase-promoting complex subunit 1 N-terminal" evidence="7">
    <location>
        <begin position="62"/>
        <end position="183"/>
    </location>
</feature>
<protein>
    <recommendedName>
        <fullName evidence="13">Anaphase-promoting complex subunit 1</fullName>
    </recommendedName>
</protein>
<evidence type="ECO:0000313" key="12">
    <source>
        <dbReference type="Proteomes" id="UP001445076"/>
    </source>
</evidence>
<feature type="domain" description="Anaphase-promoting complex subunit 1 middle" evidence="9">
    <location>
        <begin position="668"/>
        <end position="980"/>
    </location>
</feature>
<dbReference type="Pfam" id="PF20518">
    <property type="entry name" value="Apc1_MidN"/>
    <property type="match status" value="1"/>
</dbReference>
<keyword evidence="12" id="KW-1185">Reference proteome</keyword>
<feature type="compositionally biased region" description="Low complexity" evidence="6">
    <location>
        <begin position="296"/>
        <end position="328"/>
    </location>
</feature>
<accession>A0AAW0YNW8</accession>
<dbReference type="Pfam" id="PF18122">
    <property type="entry name" value="APC1_C"/>
    <property type="match status" value="1"/>
</dbReference>
<evidence type="ECO:0000313" key="11">
    <source>
        <dbReference type="EMBL" id="KAK8751799.1"/>
    </source>
</evidence>
<dbReference type="InterPro" id="IPR046794">
    <property type="entry name" value="Apc1_MidN"/>
</dbReference>
<feature type="domain" description="Anaphase-promoting complex subunit 1 beta-sandwich" evidence="10">
    <location>
        <begin position="1627"/>
        <end position="1716"/>
    </location>
</feature>
<feature type="region of interest" description="Disordered" evidence="6">
    <location>
        <begin position="296"/>
        <end position="331"/>
    </location>
</feature>
<evidence type="ECO:0000259" key="10">
    <source>
        <dbReference type="Pfam" id="PF21282"/>
    </source>
</evidence>
<evidence type="ECO:0000256" key="3">
    <source>
        <dbReference type="ARBA" id="ARBA00022737"/>
    </source>
</evidence>
<dbReference type="Proteomes" id="UP001445076">
    <property type="component" value="Unassembled WGS sequence"/>
</dbReference>
<gene>
    <name evidence="11" type="ORF">OTU49_010381</name>
</gene>
<dbReference type="InterPro" id="IPR024990">
    <property type="entry name" value="Apc1"/>
</dbReference>
<dbReference type="GO" id="GO:0007091">
    <property type="term" value="P:metaphase/anaphase transition of mitotic cell cycle"/>
    <property type="evidence" value="ECO:0007669"/>
    <property type="project" value="TreeGrafter"/>
</dbReference>
<evidence type="ECO:0000259" key="9">
    <source>
        <dbReference type="Pfam" id="PF20518"/>
    </source>
</evidence>
<dbReference type="Gene3D" id="1.25.10.10">
    <property type="entry name" value="Leucine-rich Repeat Variant"/>
    <property type="match status" value="2"/>
</dbReference>
<sequence>MISCGDAQEYVPFGREYLCYHPGDVGLPPPRPSPAPPHLDLMRQLDTVSINGSKDWWELRHSSDGLTEEELYVCGPTVVWSRGQAGSAGSRQVIKCMTCDSTVQHVMFATFYTYPDQPPLLGEAVPEEPTGDCLPSICVAESDSLNIFTEDGDDCSVALPFPVRRVWPIKYGILLERQVPASELASPKPEGERLPIFYSLLHPLDEINPLIYRAGYSGSARPAFMSDLSQQAVFMSQDPSICILYNSSSSSHTIWKIRRAKLEENNFVLQSNMSSPASCLLSNPGSFAQLHSYTHGHSLSQSHSHGASPVNQASTHTPTPTSSRTKSSIFPNMLTTPKAQQSQAPRNHMAMLSRTQSPSVFGGQNLRLAMSPSPSRSPGPRTPRSSQYTSLNETLTEPEPLVPDICLDHLWTDHSLARATKAFLTEDSVGQKYLCLMLSQAGMLRCIKYDYTNDKSSLIFGSIASVIAKDALPVKALHMMIVVDGSSSVSLYTGPVHVSRINLCGLPTFNSSLFRDFSSLNISSRLHSPSTTPLRRSSLFTSSRPSSSLDAKFEVGLSPVITEKSHMDGSFTDDPSLPLSSSIVSLRDPSDTKVTLEHANGNFYRITLPEIASSPVVKHSLAALKYVLPREPALQLVNKWYSTRNAPGSGDFSPQGEWTMFSMMLLSMIGYDTDKLALTCPVESSDSCNTLVATKKFRAAESGSDNDWEYMLSSPFHMAAGNSLSEMLGLQKVGVMQKPKEVNKGTVHTRSPLFSHLPAIFFALHLVYEEFKLNILNWEFCSLLVTCLDQLASDLRLTQYLHHYWRDFPTVCPLHGPPSQVPLEEAKKLTYASYFTEKPPHVLAHLYAIMGGIEPEPFPYIPEVCTTTKNLMLLYSVAAADCGLQNIPMERFLKQISSSNVKPFFSADVSLNLQNYCENNPKIHEKIVLLTDQLGLTVRDIQLLSPGVSLVLMNAQHLCRTWPPQNWPASAYHLIHRPDLVAHREEDAKNENDSGKKPKDPFNIKVRMQEEKKVSQSSTKEEEDGMETLDTDMLALRWREDQRIAEVRRMLCSSRAVTISAVQRPEVSDHDFLEEQERHLYALCIRTMSLPIGRGMFTLFTSSPIITETLPIPKLNLSGKAPPRGTTIDLSNIEVPPNMDMWPHFHNGVAAGLKIAPNCGEIDSTWIVYNKPKGSLDNPTEHAGFLMALGLNGHLRNLATVNMHDYLARGHEMTCVGLLLGISVAKRGTLDIQTTKLLSVHLECLLPPTSTELDVPHTVQVAAIIGVGLVYQDTAHRHMAEVLLQEIGRPPGPEMENSNDRESYSLAAGLALGLVLFGRGGEAAGFTDLNIAGELYHYIEGGHKKPLFGIHKDKYKSPSYQIKEGDCVNIDVTAPGATLALGMIYFQSNNKAIAEWMLAPSTPYLLDQVRPDFLLLRTVALGLIMWDSVMPTSQWIESHVPLTVLTHVHRGGNQSTPGIDYESMHQAYYNILAGACMVIGLKFAGSSNSEAFQILWKYTRMFTNFTKRSVAELAGKSTIETCLNVILLSLSMVMAGTGDLDVLRIIRYLRSRVGPSNSTVGYGSHLTIHMALGFLYLGGGRFSLGTSNMAIAALLIACFPKFPTHSNDNRYHLQALRHLYVLAAEPRLLMPVDVDTGRLCQVNVTVRFSDTHQYKNQSYEAMAPLMLPELSKLSQVIIEGDAANHRYWPVRFSSQNKTWSVLETILRSGEGLSVKLKDGRYPYGDAPSGFQVQLAHLLTQDKSARWTMKGCVLEEVSGCSARLVSTLVGGSSPFPASSAASISSSSRVPSAATISSSSRVSSTSSTTTTTSTSTSASHLKLDDGEAAFTQALVTIIYEYLSVGKPQAITNWLAALQGVRRVSVLSQRAGLLLWQVKLIARAAHFLHHLTGSSSESAASSEESIGGEPSPLISAEQALSLNKRLELLTDTWLEEVRDEIVRYLKGETEKQYSAKCSFTLVMRDLPLPVNLNEPEGWSDPLALHAALHRARVPSAAISALSKMLFQS</sequence>
<comment type="similarity">
    <text evidence="1">Belongs to the APC1 family.</text>
</comment>
<dbReference type="GO" id="GO:0051301">
    <property type="term" value="P:cell division"/>
    <property type="evidence" value="ECO:0007669"/>
    <property type="project" value="UniProtKB-KW"/>
</dbReference>
<evidence type="ECO:0000256" key="4">
    <source>
        <dbReference type="ARBA" id="ARBA00022776"/>
    </source>
</evidence>
<comment type="caution">
    <text evidence="11">The sequence shown here is derived from an EMBL/GenBank/DDBJ whole genome shotgun (WGS) entry which is preliminary data.</text>
</comment>
<dbReference type="InterPro" id="IPR048971">
    <property type="entry name" value="Apc1_3rd"/>
</dbReference>
<keyword evidence="2" id="KW-0132">Cell division</keyword>
<reference evidence="11" key="2">
    <citation type="submission" date="2024-01" db="EMBL/GenBank/DDBJ databases">
        <authorList>
            <person name="He J."/>
            <person name="Wang M."/>
            <person name="Zheng J."/>
            <person name="Liu Z."/>
        </authorList>
    </citation>
    <scope>NUCLEOTIDE SEQUENCE</scope>
    <source>
        <strain evidence="11">ZL_2023a</strain>
        <tissue evidence="11">Muscle</tissue>
    </source>
</reference>
<evidence type="ECO:0008006" key="13">
    <source>
        <dbReference type="Google" id="ProtNLM"/>
    </source>
</evidence>
<keyword evidence="5" id="KW-0131">Cell cycle</keyword>
<dbReference type="FunFam" id="1.25.10.10:FF:000302">
    <property type="entry name" value="Anaphase-promoting complex subunit 1"/>
    <property type="match status" value="1"/>
</dbReference>
<dbReference type="Pfam" id="PF21282">
    <property type="entry name" value="APC1_3rd"/>
    <property type="match status" value="1"/>
</dbReference>
<name>A0AAW0YNW8_CHEQU</name>
<evidence type="ECO:0000256" key="2">
    <source>
        <dbReference type="ARBA" id="ARBA00022618"/>
    </source>
</evidence>
<dbReference type="PANTHER" id="PTHR12827">
    <property type="entry name" value="MEIOTIC CHECKPOINT REGULATOR TSG24 FAMILY MEMBER"/>
    <property type="match status" value="1"/>
</dbReference>